<protein>
    <submittedName>
        <fullName evidence="1">Uncharacterized protein</fullName>
    </submittedName>
</protein>
<proteinExistence type="predicted"/>
<evidence type="ECO:0000313" key="1">
    <source>
        <dbReference type="EMBL" id="SAL80456.1"/>
    </source>
</evidence>
<sequence length="118" mass="13057">MSDEQRLMVRIVLPVVVASGFAMTMDRAHGQGHCDITGRYTCTYPPCQNHDVGAAWVIRLAGENSYLFHNEVGTEARGSEDLHNPNTYQIPAWGSTEPDAACNLLIFNNGTHWTRSGH</sequence>
<dbReference type="OrthoDB" id="9849702at2"/>
<name>A0A158KH34_9BURK</name>
<dbReference type="AlphaFoldDB" id="A0A158KH34"/>
<dbReference type="RefSeq" id="WP_125477701.1">
    <property type="nucleotide sequence ID" value="NZ_FCOL02000055.1"/>
</dbReference>
<evidence type="ECO:0000313" key="2">
    <source>
        <dbReference type="Proteomes" id="UP000054925"/>
    </source>
</evidence>
<organism evidence="1 2">
    <name type="scientific">Caballeronia terrestris</name>
    <dbReference type="NCBI Taxonomy" id="1226301"/>
    <lineage>
        <taxon>Bacteria</taxon>
        <taxon>Pseudomonadati</taxon>
        <taxon>Pseudomonadota</taxon>
        <taxon>Betaproteobacteria</taxon>
        <taxon>Burkholderiales</taxon>
        <taxon>Burkholderiaceae</taxon>
        <taxon>Caballeronia</taxon>
    </lineage>
</organism>
<dbReference type="EMBL" id="FCOL02000055">
    <property type="protein sequence ID" value="SAL80456.1"/>
    <property type="molecule type" value="Genomic_DNA"/>
</dbReference>
<reference evidence="1" key="1">
    <citation type="submission" date="2016-01" db="EMBL/GenBank/DDBJ databases">
        <authorList>
            <person name="Peeters C."/>
        </authorList>
    </citation>
    <scope>NUCLEOTIDE SEQUENCE [LARGE SCALE GENOMIC DNA]</scope>
    <source>
        <strain evidence="1">LMG 22937</strain>
    </source>
</reference>
<gene>
    <name evidence="1" type="ORF">AWB67_05627</name>
</gene>
<comment type="caution">
    <text evidence="1">The sequence shown here is derived from an EMBL/GenBank/DDBJ whole genome shotgun (WGS) entry which is preliminary data.</text>
</comment>
<keyword evidence="2" id="KW-1185">Reference proteome</keyword>
<dbReference type="Proteomes" id="UP000054925">
    <property type="component" value="Unassembled WGS sequence"/>
</dbReference>
<accession>A0A158KH34</accession>